<dbReference type="InterPro" id="IPR009057">
    <property type="entry name" value="Homeodomain-like_sf"/>
</dbReference>
<keyword evidence="1" id="KW-0805">Transcription regulation</keyword>
<sequence>MNYQIFEPHSDLAALVACYWTLESPKEKTPEKNTIVPDGTMKMIFHYGDLYKRYTENGDSTLLPRCFVIGQLTGPLEVEPTGETGTFFVRFHPYGFLPFTTIPLKEMENTAVPLDKLFGKSGTAIAQKILAAASSAERIKLIETFLLKRLAHTQTIDHIVKSTVDTILTANGQLSVDELSRQTHLNRRQLVRKFSSAIGLSPKQLSKTIRLQATLKMLLHNKPGSLIALAYEGEYYDQAHFIKDFREFTGLTPKEFYGEHLKMSLIFDRAE</sequence>
<dbReference type="Proteomes" id="UP000281028">
    <property type="component" value="Unassembled WGS sequence"/>
</dbReference>
<evidence type="ECO:0000256" key="3">
    <source>
        <dbReference type="ARBA" id="ARBA00023163"/>
    </source>
</evidence>
<dbReference type="InterPro" id="IPR050204">
    <property type="entry name" value="AraC_XylS_family_regulators"/>
</dbReference>
<comment type="caution">
    <text evidence="4">The sequence shown here is derived from an EMBL/GenBank/DDBJ whole genome shotgun (WGS) entry which is preliminary data.</text>
</comment>
<dbReference type="AlphaFoldDB" id="A0A3S1B4V2"/>
<dbReference type="SUPFAM" id="SSF46689">
    <property type="entry name" value="Homeodomain-like"/>
    <property type="match status" value="1"/>
</dbReference>
<dbReference type="SMART" id="SM00342">
    <property type="entry name" value="HTH_ARAC"/>
    <property type="match status" value="1"/>
</dbReference>
<name>A0A3S1B4V2_9BACT</name>
<dbReference type="GO" id="GO:0043565">
    <property type="term" value="F:sequence-specific DNA binding"/>
    <property type="evidence" value="ECO:0007669"/>
    <property type="project" value="InterPro"/>
</dbReference>
<organism evidence="4 5">
    <name type="scientific">Chitinophaga solisilvae</name>
    <dbReference type="NCBI Taxonomy" id="1233460"/>
    <lineage>
        <taxon>Bacteria</taxon>
        <taxon>Pseudomonadati</taxon>
        <taxon>Bacteroidota</taxon>
        <taxon>Chitinophagia</taxon>
        <taxon>Chitinophagales</taxon>
        <taxon>Chitinophagaceae</taxon>
        <taxon>Chitinophaga</taxon>
    </lineage>
</organism>
<dbReference type="PANTHER" id="PTHR46796:SF13">
    <property type="entry name" value="HTH-TYPE TRANSCRIPTIONAL ACTIVATOR RHAS"/>
    <property type="match status" value="1"/>
</dbReference>
<keyword evidence="2" id="KW-0238">DNA-binding</keyword>
<dbReference type="PROSITE" id="PS01124">
    <property type="entry name" value="HTH_ARAC_FAMILY_2"/>
    <property type="match status" value="1"/>
</dbReference>
<dbReference type="GO" id="GO:0003700">
    <property type="term" value="F:DNA-binding transcription factor activity"/>
    <property type="evidence" value="ECO:0007669"/>
    <property type="project" value="InterPro"/>
</dbReference>
<dbReference type="Gene3D" id="1.10.10.60">
    <property type="entry name" value="Homeodomain-like"/>
    <property type="match status" value="1"/>
</dbReference>
<dbReference type="Pfam" id="PF20240">
    <property type="entry name" value="DUF6597"/>
    <property type="match status" value="1"/>
</dbReference>
<evidence type="ECO:0000256" key="1">
    <source>
        <dbReference type="ARBA" id="ARBA00023015"/>
    </source>
</evidence>
<keyword evidence="5" id="KW-1185">Reference proteome</keyword>
<gene>
    <name evidence="4" type="ORF">ECE50_002595</name>
</gene>
<evidence type="ECO:0000256" key="2">
    <source>
        <dbReference type="ARBA" id="ARBA00023125"/>
    </source>
</evidence>
<dbReference type="OrthoDB" id="655946at2"/>
<evidence type="ECO:0000313" key="4">
    <source>
        <dbReference type="EMBL" id="NSL85702.1"/>
    </source>
</evidence>
<dbReference type="EMBL" id="RIAR02000001">
    <property type="protein sequence ID" value="NSL85702.1"/>
    <property type="molecule type" value="Genomic_DNA"/>
</dbReference>
<dbReference type="PANTHER" id="PTHR46796">
    <property type="entry name" value="HTH-TYPE TRANSCRIPTIONAL ACTIVATOR RHAS-RELATED"/>
    <property type="match status" value="1"/>
</dbReference>
<reference evidence="4" key="1">
    <citation type="submission" date="2020-05" db="EMBL/GenBank/DDBJ databases">
        <title>Chitinophaga laudate sp. nov., isolated from a tropical peat swamp.</title>
        <authorList>
            <person name="Goh C.B.S."/>
            <person name="Lee M.S."/>
            <person name="Parimannan S."/>
            <person name="Pasbakhsh P."/>
            <person name="Yule C.M."/>
            <person name="Rajandas H."/>
            <person name="Loke S."/>
            <person name="Croft L."/>
            <person name="Tan J.B.L."/>
        </authorList>
    </citation>
    <scope>NUCLEOTIDE SEQUENCE</scope>
    <source>
        <strain evidence="4">Mgbs1</strain>
    </source>
</reference>
<evidence type="ECO:0000313" key="5">
    <source>
        <dbReference type="Proteomes" id="UP000281028"/>
    </source>
</evidence>
<proteinExistence type="predicted"/>
<keyword evidence="3" id="KW-0804">Transcription</keyword>
<accession>A0A3S1B4V2</accession>
<protein>
    <submittedName>
        <fullName evidence="4">AraC family transcriptional regulator</fullName>
    </submittedName>
</protein>
<dbReference type="InterPro" id="IPR046532">
    <property type="entry name" value="DUF6597"/>
</dbReference>
<dbReference type="InterPro" id="IPR018060">
    <property type="entry name" value="HTH_AraC"/>
</dbReference>
<dbReference type="Pfam" id="PF12833">
    <property type="entry name" value="HTH_18"/>
    <property type="match status" value="1"/>
</dbReference>